<dbReference type="Pfam" id="PF12937">
    <property type="entry name" value="F-box-like"/>
    <property type="match status" value="1"/>
</dbReference>
<dbReference type="EMBL" id="JARKIB010000015">
    <property type="protein sequence ID" value="KAJ7771485.1"/>
    <property type="molecule type" value="Genomic_DNA"/>
</dbReference>
<dbReference type="Proteomes" id="UP001215598">
    <property type="component" value="Unassembled WGS sequence"/>
</dbReference>
<evidence type="ECO:0000313" key="3">
    <source>
        <dbReference type="Proteomes" id="UP001215598"/>
    </source>
</evidence>
<dbReference type="CDD" id="cd09917">
    <property type="entry name" value="F-box_SF"/>
    <property type="match status" value="1"/>
</dbReference>
<feature type="domain" description="F-box" evidence="1">
    <location>
        <begin position="1"/>
        <end position="47"/>
    </location>
</feature>
<name>A0AAD7NR13_9AGAR</name>
<organism evidence="2 3">
    <name type="scientific">Mycena metata</name>
    <dbReference type="NCBI Taxonomy" id="1033252"/>
    <lineage>
        <taxon>Eukaryota</taxon>
        <taxon>Fungi</taxon>
        <taxon>Dikarya</taxon>
        <taxon>Basidiomycota</taxon>
        <taxon>Agaricomycotina</taxon>
        <taxon>Agaricomycetes</taxon>
        <taxon>Agaricomycetidae</taxon>
        <taxon>Agaricales</taxon>
        <taxon>Marasmiineae</taxon>
        <taxon>Mycenaceae</taxon>
        <taxon>Mycena</taxon>
    </lineage>
</organism>
<evidence type="ECO:0000313" key="2">
    <source>
        <dbReference type="EMBL" id="KAJ7771485.1"/>
    </source>
</evidence>
<reference evidence="2" key="1">
    <citation type="submission" date="2023-03" db="EMBL/GenBank/DDBJ databases">
        <title>Massive genome expansion in bonnet fungi (Mycena s.s.) driven by repeated elements and novel gene families across ecological guilds.</title>
        <authorList>
            <consortium name="Lawrence Berkeley National Laboratory"/>
            <person name="Harder C.B."/>
            <person name="Miyauchi S."/>
            <person name="Viragh M."/>
            <person name="Kuo A."/>
            <person name="Thoen E."/>
            <person name="Andreopoulos B."/>
            <person name="Lu D."/>
            <person name="Skrede I."/>
            <person name="Drula E."/>
            <person name="Henrissat B."/>
            <person name="Morin E."/>
            <person name="Kohler A."/>
            <person name="Barry K."/>
            <person name="LaButti K."/>
            <person name="Morin E."/>
            <person name="Salamov A."/>
            <person name="Lipzen A."/>
            <person name="Mereny Z."/>
            <person name="Hegedus B."/>
            <person name="Baldrian P."/>
            <person name="Stursova M."/>
            <person name="Weitz H."/>
            <person name="Taylor A."/>
            <person name="Grigoriev I.V."/>
            <person name="Nagy L.G."/>
            <person name="Martin F."/>
            <person name="Kauserud H."/>
        </authorList>
    </citation>
    <scope>NUCLEOTIDE SEQUENCE</scope>
    <source>
        <strain evidence="2">CBHHK182m</strain>
    </source>
</reference>
<dbReference type="InterPro" id="IPR036047">
    <property type="entry name" value="F-box-like_dom_sf"/>
</dbReference>
<accession>A0AAD7NR13</accession>
<sequence length="291" mass="32534">MIHFIDFPTEILVIIFSSLDLAALTSCLATNRRLKSIIDVSTLLQYRLAAQAACVEDNPWNTETDAAKLGALQRRQVGFPKFGSHFNFDYQATNCEVRAKICSVCLRETTIELDDLGFSNYVFSGNILAVWVFDKSDGLRFFSLRTSVPVFERLEVSGYIQGLGLAIPEEDLLVIVSSSEPLMGRISFEVAIKLHLYEASTQSAHKMACKPVIHLPVPSTEYHPLFTLDICGPKVVVLVDYSGYDKTHLNRLLVYDWKLGRLLATFDDYSIATFLSPVGGNEKMGLRVVDH</sequence>
<dbReference type="AlphaFoldDB" id="A0AAD7NR13"/>
<dbReference type="PROSITE" id="PS50181">
    <property type="entry name" value="FBOX"/>
    <property type="match status" value="1"/>
</dbReference>
<keyword evidence="3" id="KW-1185">Reference proteome</keyword>
<protein>
    <recommendedName>
        <fullName evidence="1">F-box domain-containing protein</fullName>
    </recommendedName>
</protein>
<comment type="caution">
    <text evidence="2">The sequence shown here is derived from an EMBL/GenBank/DDBJ whole genome shotgun (WGS) entry which is preliminary data.</text>
</comment>
<proteinExistence type="predicted"/>
<gene>
    <name evidence="2" type="ORF">B0H16DRAFT_1881115</name>
</gene>
<dbReference type="InterPro" id="IPR001810">
    <property type="entry name" value="F-box_dom"/>
</dbReference>
<evidence type="ECO:0000259" key="1">
    <source>
        <dbReference type="PROSITE" id="PS50181"/>
    </source>
</evidence>
<dbReference type="SUPFAM" id="SSF81383">
    <property type="entry name" value="F-box domain"/>
    <property type="match status" value="1"/>
</dbReference>